<dbReference type="OrthoDB" id="10256906at2759"/>
<dbReference type="GO" id="GO:0006891">
    <property type="term" value="P:intra-Golgi vesicle-mediated transport"/>
    <property type="evidence" value="ECO:0007669"/>
    <property type="project" value="TreeGrafter"/>
</dbReference>
<feature type="domain" description="TRAPPC10/Trs130 C-terminal" evidence="1">
    <location>
        <begin position="141"/>
        <end position="248"/>
    </location>
</feature>
<protein>
    <submittedName>
        <fullName evidence="2">14300_t:CDS:1</fullName>
    </submittedName>
</protein>
<dbReference type="Proteomes" id="UP000789570">
    <property type="component" value="Unassembled WGS sequence"/>
</dbReference>
<dbReference type="GO" id="GO:1990071">
    <property type="term" value="C:TRAPPII protein complex"/>
    <property type="evidence" value="ECO:0007669"/>
    <property type="project" value="InterPro"/>
</dbReference>
<evidence type="ECO:0000313" key="3">
    <source>
        <dbReference type="Proteomes" id="UP000789570"/>
    </source>
</evidence>
<dbReference type="AlphaFoldDB" id="A0A9N9IS40"/>
<comment type="caution">
    <text evidence="2">The sequence shown here is derived from an EMBL/GenBank/DDBJ whole genome shotgun (WGS) entry which is preliminary data.</text>
</comment>
<feature type="non-terminal residue" evidence="2">
    <location>
        <position position="298"/>
    </location>
</feature>
<dbReference type="PANTHER" id="PTHR13251:SF3">
    <property type="entry name" value="TRAFFICKING PROTEIN PARTICLE COMPLEX SUBUNIT 10"/>
    <property type="match status" value="1"/>
</dbReference>
<dbReference type="GO" id="GO:0005829">
    <property type="term" value="C:cytosol"/>
    <property type="evidence" value="ECO:0007669"/>
    <property type="project" value="GOC"/>
</dbReference>
<dbReference type="PANTHER" id="PTHR13251">
    <property type="entry name" value="EPILEPSY HOLOPROSENCEPHALY CANDIDATE 1/TMEM1"/>
    <property type="match status" value="1"/>
</dbReference>
<gene>
    <name evidence="2" type="ORF">FCALED_LOCUS15976</name>
</gene>
<dbReference type="EMBL" id="CAJVPQ010016665">
    <property type="protein sequence ID" value="CAG8746233.1"/>
    <property type="molecule type" value="Genomic_DNA"/>
</dbReference>
<accession>A0A9N9IS40</accession>
<dbReference type="InterPro" id="IPR045126">
    <property type="entry name" value="TRAPPC10/Trs130"/>
</dbReference>
<sequence length="298" mass="34021">YEVADNPSLSLPSLNLFGKQHASYVYKLTRSKDYDHGEHAKSASTQIHFVVTYRSLQDEVEKYVEHTLNTILKSKKLFQHSQFLIENAKEHLLKSVDYVSYGMTDTLDLGELDISQCENLFITHGVAKDALVDVVKEFWEILNTVELIISKSHDLIVGEPCHCRLIVRHSSYWNYTSTDSLEFYYDVHVDFDNWLLAGHKKLCFSSKAGETNEFPITLVPLKTGHLLVPLIRVTSLDSHTFSETIYLNNAEQVLVRPRTQSATFFIEQQHRIHSIHSGAGFGGPGHHHHNEGMENVEL</sequence>
<proteinExistence type="predicted"/>
<evidence type="ECO:0000259" key="1">
    <source>
        <dbReference type="Pfam" id="PF12584"/>
    </source>
</evidence>
<evidence type="ECO:0000313" key="2">
    <source>
        <dbReference type="EMBL" id="CAG8746233.1"/>
    </source>
</evidence>
<dbReference type="InterPro" id="IPR022233">
    <property type="entry name" value="TRAPPC10/Trs130_C"/>
</dbReference>
<dbReference type="GO" id="GO:0034498">
    <property type="term" value="P:early endosome to Golgi transport"/>
    <property type="evidence" value="ECO:0007669"/>
    <property type="project" value="TreeGrafter"/>
</dbReference>
<organism evidence="2 3">
    <name type="scientific">Funneliformis caledonium</name>
    <dbReference type="NCBI Taxonomy" id="1117310"/>
    <lineage>
        <taxon>Eukaryota</taxon>
        <taxon>Fungi</taxon>
        <taxon>Fungi incertae sedis</taxon>
        <taxon>Mucoromycota</taxon>
        <taxon>Glomeromycotina</taxon>
        <taxon>Glomeromycetes</taxon>
        <taxon>Glomerales</taxon>
        <taxon>Glomeraceae</taxon>
        <taxon>Funneliformis</taxon>
    </lineage>
</organism>
<keyword evidence="3" id="KW-1185">Reference proteome</keyword>
<reference evidence="2" key="1">
    <citation type="submission" date="2021-06" db="EMBL/GenBank/DDBJ databases">
        <authorList>
            <person name="Kallberg Y."/>
            <person name="Tangrot J."/>
            <person name="Rosling A."/>
        </authorList>
    </citation>
    <scope>NUCLEOTIDE SEQUENCE</scope>
    <source>
        <strain evidence="2">UK204</strain>
    </source>
</reference>
<dbReference type="Pfam" id="PF12584">
    <property type="entry name" value="TRAPPC10"/>
    <property type="match status" value="1"/>
</dbReference>
<name>A0A9N9IS40_9GLOM</name>